<name>A0A9P8C2M6_9HELO</name>
<evidence type="ECO:0000256" key="4">
    <source>
        <dbReference type="ARBA" id="ARBA00023136"/>
    </source>
</evidence>
<dbReference type="AlphaFoldDB" id="A0A9P8C2M6"/>
<keyword evidence="3" id="KW-1133">Transmembrane helix</keyword>
<evidence type="ECO:0000256" key="6">
    <source>
        <dbReference type="ARBA" id="ARBA00037847"/>
    </source>
</evidence>
<protein>
    <recommendedName>
        <fullName evidence="9">Indole-diterpene biosynthesis protein PaxU</fullName>
    </recommendedName>
</protein>
<reference evidence="7" key="1">
    <citation type="journal article" date="2021" name="IMA Fungus">
        <title>Genomic characterization of three marine fungi, including Emericellopsis atlantica sp. nov. with signatures of a generalist lifestyle and marine biomass degradation.</title>
        <authorList>
            <person name="Hagestad O.C."/>
            <person name="Hou L."/>
            <person name="Andersen J.H."/>
            <person name="Hansen E.H."/>
            <person name="Altermark B."/>
            <person name="Li C."/>
            <person name="Kuhnert E."/>
            <person name="Cox R.J."/>
            <person name="Crous P.W."/>
            <person name="Spatafora J.W."/>
            <person name="Lail K."/>
            <person name="Amirebrahimi M."/>
            <person name="Lipzen A."/>
            <person name="Pangilinan J."/>
            <person name="Andreopoulos W."/>
            <person name="Hayes R.D."/>
            <person name="Ng V."/>
            <person name="Grigoriev I.V."/>
            <person name="Jackson S.A."/>
            <person name="Sutton T.D.S."/>
            <person name="Dobson A.D.W."/>
            <person name="Rama T."/>
        </authorList>
    </citation>
    <scope>NUCLEOTIDE SEQUENCE</scope>
    <source>
        <strain evidence="7">TRa018bII</strain>
    </source>
</reference>
<evidence type="ECO:0000313" key="7">
    <source>
        <dbReference type="EMBL" id="KAG9231135.1"/>
    </source>
</evidence>
<dbReference type="Pfam" id="PF05705">
    <property type="entry name" value="DUF829"/>
    <property type="match status" value="1"/>
</dbReference>
<keyword evidence="5" id="KW-0539">Nucleus</keyword>
<dbReference type="Proteomes" id="UP000824998">
    <property type="component" value="Unassembled WGS sequence"/>
</dbReference>
<dbReference type="GO" id="GO:0031965">
    <property type="term" value="C:nuclear membrane"/>
    <property type="evidence" value="ECO:0007669"/>
    <property type="project" value="UniProtKB-SubCell"/>
</dbReference>
<sequence>MTMAPAKASSGLDHFYRLSSSVFIHEPPSCQPSDGPDVVLFASWMDASKRHLAKYTAGYERLYPSARIMVITTTGIDVGLRTPSADQRRIAPILQILCALPPDTKILLHFASNGGAYTTIQIARAYRRMMGKSLPVQAMVMDSTPGKVRVSDLAHAFALRFGSNVLVRLVAVHVMKFIINMYLLQYWMRGVEDLLSLIWKDLNNDKFFGMDVSRAYIYSDDDQMVRSFDVEEHADEAERLGYRVERCNFGQSVHCSHLMKDEKRYWEAVDKVWRRI</sequence>
<dbReference type="EMBL" id="MU251622">
    <property type="protein sequence ID" value="KAG9231135.1"/>
    <property type="molecule type" value="Genomic_DNA"/>
</dbReference>
<dbReference type="PANTHER" id="PTHR12265:SF30">
    <property type="entry name" value="TRANSMEMBRANE PROTEIN 53"/>
    <property type="match status" value="1"/>
</dbReference>
<keyword evidence="2" id="KW-0812">Transmembrane</keyword>
<evidence type="ECO:0000313" key="8">
    <source>
        <dbReference type="Proteomes" id="UP000824998"/>
    </source>
</evidence>
<proteinExistence type="predicted"/>
<evidence type="ECO:0008006" key="9">
    <source>
        <dbReference type="Google" id="ProtNLM"/>
    </source>
</evidence>
<gene>
    <name evidence="7" type="ORF">BJ875DRAFT_470419</name>
</gene>
<evidence type="ECO:0000256" key="3">
    <source>
        <dbReference type="ARBA" id="ARBA00022989"/>
    </source>
</evidence>
<evidence type="ECO:0000256" key="1">
    <source>
        <dbReference type="ARBA" id="ARBA00004126"/>
    </source>
</evidence>
<accession>A0A9P8C2M6</accession>
<comment type="caution">
    <text evidence="7">The sequence shown here is derived from an EMBL/GenBank/DDBJ whole genome shotgun (WGS) entry which is preliminary data.</text>
</comment>
<dbReference type="PANTHER" id="PTHR12265">
    <property type="entry name" value="TRANSMEMBRANE PROTEIN 53"/>
    <property type="match status" value="1"/>
</dbReference>
<organism evidence="7 8">
    <name type="scientific">Amylocarpus encephaloides</name>
    <dbReference type="NCBI Taxonomy" id="45428"/>
    <lineage>
        <taxon>Eukaryota</taxon>
        <taxon>Fungi</taxon>
        <taxon>Dikarya</taxon>
        <taxon>Ascomycota</taxon>
        <taxon>Pezizomycotina</taxon>
        <taxon>Leotiomycetes</taxon>
        <taxon>Helotiales</taxon>
        <taxon>Helotiales incertae sedis</taxon>
        <taxon>Amylocarpus</taxon>
    </lineage>
</organism>
<dbReference type="InterPro" id="IPR008547">
    <property type="entry name" value="DUF829_TMEM53"/>
</dbReference>
<keyword evidence="4" id="KW-0472">Membrane</keyword>
<evidence type="ECO:0000256" key="5">
    <source>
        <dbReference type="ARBA" id="ARBA00023242"/>
    </source>
</evidence>
<comment type="subcellular location">
    <subcellularLocation>
        <location evidence="6">Endomembrane system</location>
        <topology evidence="6">Single-pass membrane protein</topology>
    </subcellularLocation>
    <subcellularLocation>
        <location evidence="1">Nucleus membrane</location>
    </subcellularLocation>
</comment>
<dbReference type="OrthoDB" id="77878at2759"/>
<keyword evidence="8" id="KW-1185">Reference proteome</keyword>
<evidence type="ECO:0000256" key="2">
    <source>
        <dbReference type="ARBA" id="ARBA00022692"/>
    </source>
</evidence>